<dbReference type="Proteomes" id="UP001293593">
    <property type="component" value="Unassembled WGS sequence"/>
</dbReference>
<evidence type="ECO:0000313" key="1">
    <source>
        <dbReference type="EMBL" id="KAK4258384.1"/>
    </source>
</evidence>
<comment type="caution">
    <text evidence="1">The sequence shown here is derived from an EMBL/GenBank/DDBJ whole genome shotgun (WGS) entry which is preliminary data.</text>
</comment>
<gene>
    <name evidence="1" type="ORF">QN277_007839</name>
</gene>
<keyword evidence="2" id="KW-1185">Reference proteome</keyword>
<sequence length="67" mass="7406">MVSDKLEELAGHDSELLGDMKRFEKMALVELATLGPTMKKVNQMLEGNLVIGVPSLLYEQKTADQSL</sequence>
<evidence type="ECO:0000313" key="2">
    <source>
        <dbReference type="Proteomes" id="UP001293593"/>
    </source>
</evidence>
<dbReference type="AlphaFoldDB" id="A0AAE1MAW3"/>
<name>A0AAE1MAW3_9FABA</name>
<accession>A0AAE1MAW3</accession>
<protein>
    <submittedName>
        <fullName evidence="1">Uncharacterized protein</fullName>
    </submittedName>
</protein>
<organism evidence="1 2">
    <name type="scientific">Acacia crassicarpa</name>
    <name type="common">northern wattle</name>
    <dbReference type="NCBI Taxonomy" id="499986"/>
    <lineage>
        <taxon>Eukaryota</taxon>
        <taxon>Viridiplantae</taxon>
        <taxon>Streptophyta</taxon>
        <taxon>Embryophyta</taxon>
        <taxon>Tracheophyta</taxon>
        <taxon>Spermatophyta</taxon>
        <taxon>Magnoliopsida</taxon>
        <taxon>eudicotyledons</taxon>
        <taxon>Gunneridae</taxon>
        <taxon>Pentapetalae</taxon>
        <taxon>rosids</taxon>
        <taxon>fabids</taxon>
        <taxon>Fabales</taxon>
        <taxon>Fabaceae</taxon>
        <taxon>Caesalpinioideae</taxon>
        <taxon>mimosoid clade</taxon>
        <taxon>Acacieae</taxon>
        <taxon>Acacia</taxon>
    </lineage>
</organism>
<proteinExistence type="predicted"/>
<reference evidence="1" key="1">
    <citation type="submission" date="2023-10" db="EMBL/GenBank/DDBJ databases">
        <title>Chromosome-level genome of the transformable northern wattle, Acacia crassicarpa.</title>
        <authorList>
            <person name="Massaro I."/>
            <person name="Sinha N.R."/>
            <person name="Poethig S."/>
            <person name="Leichty A.R."/>
        </authorList>
    </citation>
    <scope>NUCLEOTIDE SEQUENCE</scope>
    <source>
        <strain evidence="1">Acra3RX</strain>
        <tissue evidence="1">Leaf</tissue>
    </source>
</reference>
<dbReference type="EMBL" id="JAWXYG010000012">
    <property type="protein sequence ID" value="KAK4258384.1"/>
    <property type="molecule type" value="Genomic_DNA"/>
</dbReference>